<feature type="transmembrane region" description="Helical" evidence="6">
    <location>
        <begin position="6"/>
        <end position="29"/>
    </location>
</feature>
<feature type="transmembrane region" description="Helical" evidence="6">
    <location>
        <begin position="196"/>
        <end position="214"/>
    </location>
</feature>
<evidence type="ECO:0000313" key="7">
    <source>
        <dbReference type="EMBL" id="QNN58225.1"/>
    </source>
</evidence>
<gene>
    <name evidence="7" type="ORF">H9K76_05050</name>
</gene>
<evidence type="ECO:0000256" key="1">
    <source>
        <dbReference type="ARBA" id="ARBA00004651"/>
    </source>
</evidence>
<dbReference type="PIRSF" id="PIRSF006324">
    <property type="entry name" value="LeuE"/>
    <property type="match status" value="1"/>
</dbReference>
<keyword evidence="5 6" id="KW-0472">Membrane</keyword>
<dbReference type="Pfam" id="PF01810">
    <property type="entry name" value="LysE"/>
    <property type="match status" value="1"/>
</dbReference>
<comment type="subcellular location">
    <subcellularLocation>
        <location evidence="1">Cell membrane</location>
        <topology evidence="1">Multi-pass membrane protein</topology>
    </subcellularLocation>
</comment>
<feature type="transmembrane region" description="Helical" evidence="6">
    <location>
        <begin position="126"/>
        <end position="146"/>
    </location>
</feature>
<keyword evidence="8" id="KW-1185">Reference proteome</keyword>
<dbReference type="PANTHER" id="PTHR30086:SF20">
    <property type="entry name" value="ARGININE EXPORTER PROTEIN ARGO-RELATED"/>
    <property type="match status" value="1"/>
</dbReference>
<evidence type="ECO:0000256" key="6">
    <source>
        <dbReference type="SAM" id="Phobius"/>
    </source>
</evidence>
<dbReference type="PANTHER" id="PTHR30086">
    <property type="entry name" value="ARGININE EXPORTER PROTEIN ARGO"/>
    <property type="match status" value="1"/>
</dbReference>
<keyword evidence="3 6" id="KW-0812">Transmembrane</keyword>
<proteinExistence type="predicted"/>
<accession>A0A7G9RRK0</accession>
<reference evidence="7 8" key="1">
    <citation type="submission" date="2020-08" db="EMBL/GenBank/DDBJ databases">
        <title>Genome sequence of Diaphorobacter ruginosibacter DSM 27467T.</title>
        <authorList>
            <person name="Hyun D.-W."/>
            <person name="Bae J.-W."/>
        </authorList>
    </citation>
    <scope>NUCLEOTIDE SEQUENCE [LARGE SCALE GENOMIC DNA]</scope>
    <source>
        <strain evidence="7 8">DSM 27467</strain>
    </source>
</reference>
<keyword evidence="2" id="KW-1003">Cell membrane</keyword>
<dbReference type="RefSeq" id="WP_187598469.1">
    <property type="nucleotide sequence ID" value="NZ_CP060714.1"/>
</dbReference>
<name>A0A7G9RRK0_9BURK</name>
<evidence type="ECO:0000256" key="2">
    <source>
        <dbReference type="ARBA" id="ARBA00022475"/>
    </source>
</evidence>
<evidence type="ECO:0000313" key="8">
    <source>
        <dbReference type="Proteomes" id="UP000515811"/>
    </source>
</evidence>
<protein>
    <submittedName>
        <fullName evidence="7">LysE family translocator</fullName>
    </submittedName>
</protein>
<dbReference type="Proteomes" id="UP000515811">
    <property type="component" value="Chromosome"/>
</dbReference>
<evidence type="ECO:0000256" key="4">
    <source>
        <dbReference type="ARBA" id="ARBA00022989"/>
    </source>
</evidence>
<sequence>MPTLQTLLTFFGVAVLLGLSPGPDNLFVLLQSAQRGWRMGIAVVVGLCIGIIGHTTAVALGLAAVFAASEIAFDVLKWCGAAYLIYLAWGAWRAPVGVKHEEAVGSPSSEPRASASDVMRMVLRGVVMNLTNPKVLIFFLAFLPQFANPSLGPVAPQIFVFGAVFIVATFLVFGSIAIFSGVFGNLLLRSARGQRWLNRITAIVFVGLAVKLATSQR</sequence>
<dbReference type="InterPro" id="IPR001123">
    <property type="entry name" value="LeuE-type"/>
</dbReference>
<dbReference type="KEGG" id="drg:H9K76_05050"/>
<feature type="transmembrane region" description="Helical" evidence="6">
    <location>
        <begin position="158"/>
        <end position="184"/>
    </location>
</feature>
<dbReference type="GO" id="GO:0005886">
    <property type="term" value="C:plasma membrane"/>
    <property type="evidence" value="ECO:0007669"/>
    <property type="project" value="UniProtKB-SubCell"/>
</dbReference>
<organism evidence="7 8">
    <name type="scientific">Diaphorobacter ruginosibacter</name>
    <dbReference type="NCBI Taxonomy" id="1715720"/>
    <lineage>
        <taxon>Bacteria</taxon>
        <taxon>Pseudomonadati</taxon>
        <taxon>Pseudomonadota</taxon>
        <taxon>Betaproteobacteria</taxon>
        <taxon>Burkholderiales</taxon>
        <taxon>Comamonadaceae</taxon>
        <taxon>Diaphorobacter</taxon>
    </lineage>
</organism>
<feature type="transmembrane region" description="Helical" evidence="6">
    <location>
        <begin position="41"/>
        <end position="69"/>
    </location>
</feature>
<keyword evidence="4 6" id="KW-1133">Transmembrane helix</keyword>
<dbReference type="AlphaFoldDB" id="A0A7G9RRK0"/>
<evidence type="ECO:0000256" key="3">
    <source>
        <dbReference type="ARBA" id="ARBA00022692"/>
    </source>
</evidence>
<dbReference type="EMBL" id="CP060714">
    <property type="protein sequence ID" value="QNN58225.1"/>
    <property type="molecule type" value="Genomic_DNA"/>
</dbReference>
<evidence type="ECO:0000256" key="5">
    <source>
        <dbReference type="ARBA" id="ARBA00023136"/>
    </source>
</evidence>
<dbReference type="GO" id="GO:0015171">
    <property type="term" value="F:amino acid transmembrane transporter activity"/>
    <property type="evidence" value="ECO:0007669"/>
    <property type="project" value="TreeGrafter"/>
</dbReference>